<protein>
    <recommendedName>
        <fullName evidence="8">RWP-RK domain-containing protein</fullName>
    </recommendedName>
</protein>
<dbReference type="PROSITE" id="PS51519">
    <property type="entry name" value="RWP_RK"/>
    <property type="match status" value="1"/>
</dbReference>
<dbReference type="GO" id="GO:0003700">
    <property type="term" value="F:DNA-binding transcription factor activity"/>
    <property type="evidence" value="ECO:0007669"/>
    <property type="project" value="InterPro"/>
</dbReference>
<dbReference type="PANTHER" id="PTHR46373">
    <property type="entry name" value="PROTEIN RKD4"/>
    <property type="match status" value="1"/>
</dbReference>
<evidence type="ECO:0000256" key="1">
    <source>
        <dbReference type="ARBA" id="ARBA00004049"/>
    </source>
</evidence>
<sequence>MGKKTYAEALSETVAKDAWKLGRNRRSTGGERGKGSENCEGIELIRSLHVYQMEDGKQNEVEREFLFSVDGSYVEMEANPALRLLKFRVSEVVFEGLVNGLWICIFAFHSDRLPHSTCIPSLLSISRNPKLKSIPTLAGDLQIVFQLSCRMEDKEQSQFPIRETSQQNDDCYYQSKRSSLVLHQDLNCLPYPITESELSDDQAMDHCSPGIIENKKKRAASEHIARIALSDLAKYFDLPITEASRNLKVGLTVLKKKCREFGIPRWPHRKIKSLDSLIHDLQVKLNWFHFDNWQCGTSFDMFAIMLLSHEEVERQQQENKVAAMVVAKRQRMLESEKDTIERKPFMELQCETKRFRQDVFKRRHRARAVRNQGPSISSNESTNKA</sequence>
<dbReference type="EMBL" id="OIVN01003957">
    <property type="protein sequence ID" value="SPD14590.1"/>
    <property type="molecule type" value="Genomic_DNA"/>
</dbReference>
<keyword evidence="2" id="KW-0805">Transcription regulation</keyword>
<evidence type="ECO:0000256" key="3">
    <source>
        <dbReference type="ARBA" id="ARBA00023054"/>
    </source>
</evidence>
<keyword evidence="6" id="KW-0539">Nucleus</keyword>
<accession>A0A2N9HS37</accession>
<evidence type="ECO:0000259" key="8">
    <source>
        <dbReference type="PROSITE" id="PS51519"/>
    </source>
</evidence>
<feature type="domain" description="RWP-RK" evidence="8">
    <location>
        <begin position="209"/>
        <end position="294"/>
    </location>
</feature>
<keyword evidence="4" id="KW-0238">DNA-binding</keyword>
<evidence type="ECO:0000256" key="2">
    <source>
        <dbReference type="ARBA" id="ARBA00023015"/>
    </source>
</evidence>
<gene>
    <name evidence="9" type="ORF">FSB_LOCUS42472</name>
</gene>
<keyword evidence="5" id="KW-0804">Transcription</keyword>
<evidence type="ECO:0000256" key="4">
    <source>
        <dbReference type="ARBA" id="ARBA00023125"/>
    </source>
</evidence>
<reference evidence="9" key="1">
    <citation type="submission" date="2018-02" db="EMBL/GenBank/DDBJ databases">
        <authorList>
            <person name="Cohen D.B."/>
            <person name="Kent A.D."/>
        </authorList>
    </citation>
    <scope>NUCLEOTIDE SEQUENCE</scope>
</reference>
<comment type="function">
    <text evidence="1">Putative transcription factor.</text>
</comment>
<dbReference type="InterPro" id="IPR003035">
    <property type="entry name" value="RWP-RK_dom"/>
</dbReference>
<evidence type="ECO:0000256" key="7">
    <source>
        <dbReference type="SAM" id="MobiDB-lite"/>
    </source>
</evidence>
<dbReference type="PANTHER" id="PTHR46373:SF12">
    <property type="entry name" value="PROTEIN RKD5"/>
    <property type="match status" value="1"/>
</dbReference>
<feature type="region of interest" description="Disordered" evidence="7">
    <location>
        <begin position="362"/>
        <end position="385"/>
    </location>
</feature>
<dbReference type="InterPro" id="IPR044607">
    <property type="entry name" value="RKD-like"/>
</dbReference>
<organism evidence="9">
    <name type="scientific">Fagus sylvatica</name>
    <name type="common">Beechnut</name>
    <dbReference type="NCBI Taxonomy" id="28930"/>
    <lineage>
        <taxon>Eukaryota</taxon>
        <taxon>Viridiplantae</taxon>
        <taxon>Streptophyta</taxon>
        <taxon>Embryophyta</taxon>
        <taxon>Tracheophyta</taxon>
        <taxon>Spermatophyta</taxon>
        <taxon>Magnoliopsida</taxon>
        <taxon>eudicotyledons</taxon>
        <taxon>Gunneridae</taxon>
        <taxon>Pentapetalae</taxon>
        <taxon>rosids</taxon>
        <taxon>fabids</taxon>
        <taxon>Fagales</taxon>
        <taxon>Fagaceae</taxon>
        <taxon>Fagus</taxon>
    </lineage>
</organism>
<dbReference type="GO" id="GO:0003677">
    <property type="term" value="F:DNA binding"/>
    <property type="evidence" value="ECO:0007669"/>
    <property type="project" value="UniProtKB-KW"/>
</dbReference>
<keyword evidence="3" id="KW-0175">Coiled coil</keyword>
<dbReference type="AlphaFoldDB" id="A0A2N9HS37"/>
<dbReference type="Pfam" id="PF02042">
    <property type="entry name" value="RWP-RK"/>
    <property type="match status" value="1"/>
</dbReference>
<feature type="compositionally biased region" description="Polar residues" evidence="7">
    <location>
        <begin position="372"/>
        <end position="385"/>
    </location>
</feature>
<evidence type="ECO:0000256" key="6">
    <source>
        <dbReference type="ARBA" id="ARBA00023242"/>
    </source>
</evidence>
<proteinExistence type="predicted"/>
<evidence type="ECO:0000313" key="9">
    <source>
        <dbReference type="EMBL" id="SPD14590.1"/>
    </source>
</evidence>
<name>A0A2N9HS37_FAGSY</name>
<evidence type="ECO:0000256" key="5">
    <source>
        <dbReference type="ARBA" id="ARBA00023163"/>
    </source>
</evidence>